<evidence type="ECO:0000259" key="11">
    <source>
        <dbReference type="PROSITE" id="PS50994"/>
    </source>
</evidence>
<evidence type="ECO:0000313" key="12">
    <source>
        <dbReference type="EMBL" id="KFD60194.1"/>
    </source>
</evidence>
<dbReference type="Gene3D" id="3.30.420.10">
    <property type="entry name" value="Ribonuclease H-like superfamily/Ribonuclease H"/>
    <property type="match status" value="1"/>
</dbReference>
<keyword evidence="7" id="KW-0695">RNA-directed DNA polymerase</keyword>
<keyword evidence="5" id="KW-0460">Magnesium</keyword>
<evidence type="ECO:0000256" key="2">
    <source>
        <dbReference type="ARBA" id="ARBA00022723"/>
    </source>
</evidence>
<evidence type="ECO:0000256" key="4">
    <source>
        <dbReference type="ARBA" id="ARBA00022801"/>
    </source>
</evidence>
<keyword evidence="8" id="KW-0548">Nucleotidyltransferase</keyword>
<evidence type="ECO:0000256" key="3">
    <source>
        <dbReference type="ARBA" id="ARBA00022759"/>
    </source>
</evidence>
<name>A0A085MSJ8_9BILA</name>
<dbReference type="PROSITE" id="PS50994">
    <property type="entry name" value="INTEGRASE"/>
    <property type="match status" value="1"/>
</dbReference>
<dbReference type="InterPro" id="IPR025724">
    <property type="entry name" value="GAG-pre-integrase_dom"/>
</dbReference>
<dbReference type="InterPro" id="IPR012337">
    <property type="entry name" value="RNaseH-like_sf"/>
</dbReference>
<keyword evidence="1" id="KW-0540">Nuclease</keyword>
<dbReference type="InterPro" id="IPR036397">
    <property type="entry name" value="RNaseH_sf"/>
</dbReference>
<protein>
    <recommendedName>
        <fullName evidence="11">Integrase catalytic domain-containing protein</fullName>
    </recommendedName>
</protein>
<dbReference type="PANTHER" id="PTHR42648:SF11">
    <property type="entry name" value="TRANSPOSON TY4-P GAG-POL POLYPROTEIN"/>
    <property type="match status" value="1"/>
</dbReference>
<feature type="coiled-coil region" evidence="10">
    <location>
        <begin position="99"/>
        <end position="126"/>
    </location>
</feature>
<dbReference type="GO" id="GO:0003676">
    <property type="term" value="F:nucleic acid binding"/>
    <property type="evidence" value="ECO:0007669"/>
    <property type="project" value="InterPro"/>
</dbReference>
<sequence length="321" mass="36838">RRNTLVPLRFNSNSCEFIHNARSLPAALVSLMLSRAILAVTVLMLRSCCGQSVSSEQNQDQLCEANDEDFNRLLLHTEVRWLSKGTCLSRFYSLFDTVLEFLDDENARLRDNLKKFKNDIAYLTELYLKFNECMKLSVDQWHQRMMHVSKKRILQMVRRQAARGLDCSVTALTNCEDCQRGKSTRQPFRRHLADEEASIASRPLDLVHCDLMGPMDTPSLGKARYVLTIIDDATRYVRVYFLRNKGSVLGVFKTWRIEAERHPILAALKKNAEVADDDILVYCHHLEMLRADFVKRFSDILSATNALVCCRLDNVTSLTGP</sequence>
<evidence type="ECO:0000256" key="9">
    <source>
        <dbReference type="ARBA" id="ARBA00023172"/>
    </source>
</evidence>
<organism evidence="12">
    <name type="scientific">Trichuris suis</name>
    <name type="common">pig whipworm</name>
    <dbReference type="NCBI Taxonomy" id="68888"/>
    <lineage>
        <taxon>Eukaryota</taxon>
        <taxon>Metazoa</taxon>
        <taxon>Ecdysozoa</taxon>
        <taxon>Nematoda</taxon>
        <taxon>Enoplea</taxon>
        <taxon>Dorylaimia</taxon>
        <taxon>Trichinellida</taxon>
        <taxon>Trichuridae</taxon>
        <taxon>Trichuris</taxon>
    </lineage>
</organism>
<evidence type="ECO:0000256" key="8">
    <source>
        <dbReference type="ARBA" id="ARBA00022932"/>
    </source>
</evidence>
<dbReference type="GO" id="GO:0016787">
    <property type="term" value="F:hydrolase activity"/>
    <property type="evidence" value="ECO:0007669"/>
    <property type="project" value="UniProtKB-KW"/>
</dbReference>
<proteinExistence type="predicted"/>
<dbReference type="Proteomes" id="UP000030758">
    <property type="component" value="Unassembled WGS sequence"/>
</dbReference>
<dbReference type="InterPro" id="IPR001584">
    <property type="entry name" value="Integrase_cat-core"/>
</dbReference>
<dbReference type="GO" id="GO:0003887">
    <property type="term" value="F:DNA-directed DNA polymerase activity"/>
    <property type="evidence" value="ECO:0007669"/>
    <property type="project" value="UniProtKB-KW"/>
</dbReference>
<dbReference type="GO" id="GO:0006310">
    <property type="term" value="P:DNA recombination"/>
    <property type="evidence" value="ECO:0007669"/>
    <property type="project" value="UniProtKB-KW"/>
</dbReference>
<dbReference type="Pfam" id="PF13976">
    <property type="entry name" value="gag_pre-integrs"/>
    <property type="match status" value="1"/>
</dbReference>
<dbReference type="GO" id="GO:0004519">
    <property type="term" value="F:endonuclease activity"/>
    <property type="evidence" value="ECO:0007669"/>
    <property type="project" value="UniProtKB-KW"/>
</dbReference>
<keyword evidence="2" id="KW-0479">Metal-binding</keyword>
<feature type="non-terminal residue" evidence="12">
    <location>
        <position position="1"/>
    </location>
</feature>
<dbReference type="InterPro" id="IPR039537">
    <property type="entry name" value="Retrotran_Ty1/copia-like"/>
</dbReference>
<dbReference type="AlphaFoldDB" id="A0A085MSJ8"/>
<accession>A0A085MSJ8</accession>
<evidence type="ECO:0000256" key="5">
    <source>
        <dbReference type="ARBA" id="ARBA00022842"/>
    </source>
</evidence>
<feature type="domain" description="Integrase catalytic" evidence="11">
    <location>
        <begin position="199"/>
        <end position="321"/>
    </location>
</feature>
<dbReference type="PANTHER" id="PTHR42648">
    <property type="entry name" value="TRANSPOSASE, PUTATIVE-RELATED"/>
    <property type="match status" value="1"/>
</dbReference>
<dbReference type="GO" id="GO:0046872">
    <property type="term" value="F:metal ion binding"/>
    <property type="evidence" value="ECO:0007669"/>
    <property type="project" value="UniProtKB-KW"/>
</dbReference>
<keyword evidence="10" id="KW-0175">Coiled coil</keyword>
<dbReference type="GO" id="GO:0015074">
    <property type="term" value="P:DNA integration"/>
    <property type="evidence" value="ECO:0007669"/>
    <property type="project" value="UniProtKB-KW"/>
</dbReference>
<evidence type="ECO:0000256" key="7">
    <source>
        <dbReference type="ARBA" id="ARBA00022918"/>
    </source>
</evidence>
<dbReference type="EMBL" id="KL367687">
    <property type="protein sequence ID" value="KFD60194.1"/>
    <property type="molecule type" value="Genomic_DNA"/>
</dbReference>
<dbReference type="SUPFAM" id="SSF53098">
    <property type="entry name" value="Ribonuclease H-like"/>
    <property type="match status" value="1"/>
</dbReference>
<keyword evidence="8" id="KW-0808">Transferase</keyword>
<reference evidence="12" key="1">
    <citation type="journal article" date="2014" name="Nat. Genet.">
        <title>Genome and transcriptome of the porcine whipworm Trichuris suis.</title>
        <authorList>
            <person name="Jex A.R."/>
            <person name="Nejsum P."/>
            <person name="Schwarz E.M."/>
            <person name="Hu L."/>
            <person name="Young N.D."/>
            <person name="Hall R.S."/>
            <person name="Korhonen P.K."/>
            <person name="Liao S."/>
            <person name="Thamsborg S."/>
            <person name="Xia J."/>
            <person name="Xu P."/>
            <person name="Wang S."/>
            <person name="Scheerlinck J.P."/>
            <person name="Hofmann A."/>
            <person name="Sternberg P.W."/>
            <person name="Wang J."/>
            <person name="Gasser R.B."/>
        </authorList>
    </citation>
    <scope>NUCLEOTIDE SEQUENCE [LARGE SCALE GENOMIC DNA]</scope>
    <source>
        <strain evidence="12">DCEP-RM93F</strain>
    </source>
</reference>
<gene>
    <name evidence="12" type="ORF">M514_27638</name>
</gene>
<keyword evidence="8" id="KW-0239">DNA-directed DNA polymerase</keyword>
<evidence type="ECO:0000256" key="1">
    <source>
        <dbReference type="ARBA" id="ARBA00022722"/>
    </source>
</evidence>
<keyword evidence="6" id="KW-0229">DNA integration</keyword>
<keyword evidence="9" id="KW-0233">DNA recombination</keyword>
<dbReference type="GO" id="GO:0003964">
    <property type="term" value="F:RNA-directed DNA polymerase activity"/>
    <property type="evidence" value="ECO:0007669"/>
    <property type="project" value="UniProtKB-KW"/>
</dbReference>
<evidence type="ECO:0000256" key="10">
    <source>
        <dbReference type="SAM" id="Coils"/>
    </source>
</evidence>
<keyword evidence="4" id="KW-0378">Hydrolase</keyword>
<evidence type="ECO:0000256" key="6">
    <source>
        <dbReference type="ARBA" id="ARBA00022908"/>
    </source>
</evidence>
<keyword evidence="3" id="KW-0255">Endonuclease</keyword>